<comment type="caution">
    <text evidence="3">The sequence shown here is derived from an EMBL/GenBank/DDBJ whole genome shotgun (WGS) entry which is preliminary data.</text>
</comment>
<evidence type="ECO:0000256" key="1">
    <source>
        <dbReference type="SAM" id="MobiDB-lite"/>
    </source>
</evidence>
<feature type="region of interest" description="Disordered" evidence="1">
    <location>
        <begin position="409"/>
        <end position="487"/>
    </location>
</feature>
<dbReference type="PANTHER" id="PTHR28297:SF1">
    <property type="entry name" value="FUNGAL PROTEIN"/>
    <property type="match status" value="1"/>
</dbReference>
<gene>
    <name evidence="3" type="ORF">CDD82_6952</name>
</gene>
<dbReference type="InterPro" id="IPR018852">
    <property type="entry name" value="DUF2456"/>
</dbReference>
<feature type="compositionally biased region" description="Low complexity" evidence="1">
    <location>
        <begin position="11"/>
        <end position="20"/>
    </location>
</feature>
<sequence>MFWRKKKTDAAQEPGAQEQGEQFEHHGEQVEQHGEHEQLEPSMRLTGHQIFYLFVLDGIGGMILPAAINFAIAYGMYKSQNIERHPIRLFRLPNTLAGDAAVTIFVQTVVTWIVEAILVSHDLKTGGVRPIGFVPSPRNPYVRRLLLLPAEADARVGRARPFCSFAALVGQVFRSLVLAAASFLVLWPISVGVLTRVGHKRGNDWEFAKKWAPQVFKGILGGALGLLTTPLMAAFWLVRAGWKSEEVGRGGGEGEKDEQGLGAAVAQQPMQHSAADSSKDAKAEDVQPDDAKTTDGKADDSKAAEPESNPSEAAAELESTEAKSGLEHKPQPPSEPVSRQIPIREQTIQEMSEGSIHSAIEQPHTSQEAAAEEVRLEKSPTNQEAPKPVVAMHQGATESIHAHQEAIESIHAHQETTESINTQQQSPKPMHEAATSHDNDAPLPTKNADAPSCASPSPNPSFPAAREIETPLQSSREPESQPAKAQP</sequence>
<evidence type="ECO:0000313" key="4">
    <source>
        <dbReference type="Proteomes" id="UP000224854"/>
    </source>
</evidence>
<dbReference type="AlphaFoldDB" id="A0A2C5YPQ9"/>
<protein>
    <submittedName>
        <fullName evidence="3">Uncharacterized protein</fullName>
    </submittedName>
</protein>
<feature type="compositionally biased region" description="Basic and acidic residues" evidence="1">
    <location>
        <begin position="22"/>
        <end position="38"/>
    </location>
</feature>
<feature type="compositionally biased region" description="Basic and acidic residues" evidence="1">
    <location>
        <begin position="429"/>
        <end position="440"/>
    </location>
</feature>
<keyword evidence="2" id="KW-0472">Membrane</keyword>
<name>A0A2C5YPQ9_9HYPO</name>
<feature type="compositionally biased region" description="Basic and acidic residues" evidence="1">
    <location>
        <begin position="246"/>
        <end position="259"/>
    </location>
</feature>
<feature type="transmembrane region" description="Helical" evidence="2">
    <location>
        <begin position="215"/>
        <end position="238"/>
    </location>
</feature>
<evidence type="ECO:0000256" key="2">
    <source>
        <dbReference type="SAM" id="Phobius"/>
    </source>
</evidence>
<feature type="compositionally biased region" description="Basic and acidic residues" evidence="1">
    <location>
        <begin position="277"/>
        <end position="305"/>
    </location>
</feature>
<keyword evidence="2" id="KW-0812">Transmembrane</keyword>
<dbReference type="OrthoDB" id="15595at2759"/>
<keyword evidence="2" id="KW-1133">Transmembrane helix</keyword>
<feature type="compositionally biased region" description="Low complexity" evidence="1">
    <location>
        <begin position="306"/>
        <end position="317"/>
    </location>
</feature>
<keyword evidence="4" id="KW-1185">Reference proteome</keyword>
<dbReference type="EMBL" id="NJEU01000761">
    <property type="protein sequence ID" value="PHH70747.1"/>
    <property type="molecule type" value="Genomic_DNA"/>
</dbReference>
<feature type="region of interest" description="Disordered" evidence="1">
    <location>
        <begin position="1"/>
        <end position="38"/>
    </location>
</feature>
<dbReference type="Proteomes" id="UP000224854">
    <property type="component" value="Unassembled WGS sequence"/>
</dbReference>
<accession>A0A2C5YPQ9</accession>
<feature type="transmembrane region" description="Helical" evidence="2">
    <location>
        <begin position="96"/>
        <end position="114"/>
    </location>
</feature>
<feature type="transmembrane region" description="Helical" evidence="2">
    <location>
        <begin position="50"/>
        <end position="75"/>
    </location>
</feature>
<feature type="transmembrane region" description="Helical" evidence="2">
    <location>
        <begin position="172"/>
        <end position="194"/>
    </location>
</feature>
<proteinExistence type="predicted"/>
<reference evidence="3 4" key="1">
    <citation type="submission" date="2017-06" db="EMBL/GenBank/DDBJ databases">
        <title>Ant-infecting Ophiocordyceps genomes reveal a high diversity of potential behavioral manipulation genes and a possible major role for enterotoxins.</title>
        <authorList>
            <person name="De Bekker C."/>
            <person name="Evans H.C."/>
            <person name="Brachmann A."/>
            <person name="Hughes D.P."/>
        </authorList>
    </citation>
    <scope>NUCLEOTIDE SEQUENCE [LARGE SCALE GENOMIC DNA]</scope>
    <source>
        <strain evidence="3 4">1348a</strain>
    </source>
</reference>
<dbReference type="Pfam" id="PF10445">
    <property type="entry name" value="DUF2456"/>
    <property type="match status" value="1"/>
</dbReference>
<feature type="compositionally biased region" description="Polar residues" evidence="1">
    <location>
        <begin position="417"/>
        <end position="427"/>
    </location>
</feature>
<evidence type="ECO:0000313" key="3">
    <source>
        <dbReference type="EMBL" id="PHH70747.1"/>
    </source>
</evidence>
<organism evidence="3 4">
    <name type="scientific">Ophiocordyceps australis</name>
    <dbReference type="NCBI Taxonomy" id="1399860"/>
    <lineage>
        <taxon>Eukaryota</taxon>
        <taxon>Fungi</taxon>
        <taxon>Dikarya</taxon>
        <taxon>Ascomycota</taxon>
        <taxon>Pezizomycotina</taxon>
        <taxon>Sordariomycetes</taxon>
        <taxon>Hypocreomycetidae</taxon>
        <taxon>Hypocreales</taxon>
        <taxon>Ophiocordycipitaceae</taxon>
        <taxon>Ophiocordyceps</taxon>
    </lineage>
</organism>
<feature type="region of interest" description="Disordered" evidence="1">
    <location>
        <begin position="246"/>
        <end position="388"/>
    </location>
</feature>
<feature type="compositionally biased region" description="Basic and acidic residues" evidence="1">
    <location>
        <begin position="320"/>
        <end position="330"/>
    </location>
</feature>
<dbReference type="PANTHER" id="PTHR28297">
    <property type="entry name" value="FUNGAL PROTEIN"/>
    <property type="match status" value="1"/>
</dbReference>